<accession>A0A9X1VAY0</accession>
<gene>
    <name evidence="1" type="ORF">MM817_02950</name>
</gene>
<organism evidence="1 2">
    <name type="scientific">Sulfoacidibacillus ferrooxidans</name>
    <dbReference type="NCBI Taxonomy" id="2005001"/>
    <lineage>
        <taxon>Bacteria</taxon>
        <taxon>Bacillati</taxon>
        <taxon>Bacillota</taxon>
        <taxon>Bacilli</taxon>
        <taxon>Bacillales</taxon>
        <taxon>Alicyclobacillaceae</taxon>
        <taxon>Sulfoacidibacillus</taxon>
    </lineage>
</organism>
<dbReference type="EMBL" id="JALBUF010000020">
    <property type="protein sequence ID" value="MCI0184653.1"/>
    <property type="molecule type" value="Genomic_DNA"/>
</dbReference>
<sequence>MCTAQAGVETALRLRAHLRLPVMLLMSDLLTLATETNFDAAVFSFVVGGAPAHAGSVSMVSAHSPKYEVIQFTILFAI</sequence>
<dbReference type="AlphaFoldDB" id="A0A9X1VAY0"/>
<protein>
    <submittedName>
        <fullName evidence="1">Uncharacterized protein</fullName>
    </submittedName>
</protein>
<reference evidence="1" key="1">
    <citation type="submission" date="2022-03" db="EMBL/GenBank/DDBJ databases">
        <title>Draft Genome Sequence of Firmicute Strain S0AB, a Heterotrophic Iron/Sulfur-Oxidizing Extreme Acidophile.</title>
        <authorList>
            <person name="Vergara E."/>
            <person name="Pakostova E."/>
            <person name="Johnson D.B."/>
            <person name="Holmes D.S."/>
        </authorList>
    </citation>
    <scope>NUCLEOTIDE SEQUENCE</scope>
    <source>
        <strain evidence="1">S0AB</strain>
    </source>
</reference>
<proteinExistence type="predicted"/>
<keyword evidence="2" id="KW-1185">Reference proteome</keyword>
<name>A0A9X1VAY0_9BACL</name>
<evidence type="ECO:0000313" key="1">
    <source>
        <dbReference type="EMBL" id="MCI0184653.1"/>
    </source>
</evidence>
<evidence type="ECO:0000313" key="2">
    <source>
        <dbReference type="Proteomes" id="UP001139263"/>
    </source>
</evidence>
<comment type="caution">
    <text evidence="1">The sequence shown here is derived from an EMBL/GenBank/DDBJ whole genome shotgun (WGS) entry which is preliminary data.</text>
</comment>
<dbReference type="Proteomes" id="UP001139263">
    <property type="component" value="Unassembled WGS sequence"/>
</dbReference>